<evidence type="ECO:0000256" key="2">
    <source>
        <dbReference type="ARBA" id="ARBA00022980"/>
    </source>
</evidence>
<gene>
    <name evidence="5" type="primary">rps17E</name>
    <name evidence="4" type="synonym">rps17e</name>
    <name evidence="5" type="ORF">IPA_05920</name>
</gene>
<protein>
    <recommendedName>
        <fullName evidence="4">Small ribosomal subunit protein eS17</fullName>
    </recommendedName>
</protein>
<evidence type="ECO:0000256" key="3">
    <source>
        <dbReference type="ARBA" id="ARBA00023274"/>
    </source>
</evidence>
<dbReference type="SUPFAM" id="SSF116820">
    <property type="entry name" value="Rps17e-like"/>
    <property type="match status" value="1"/>
</dbReference>
<reference evidence="5" key="1">
    <citation type="submission" date="2013-11" db="EMBL/GenBank/DDBJ databases">
        <title>Comparative genomics of Ignicoccus.</title>
        <authorList>
            <person name="Podar M."/>
        </authorList>
    </citation>
    <scope>NUCLEOTIDE SEQUENCE</scope>
    <source>
        <strain evidence="5">DSM 13166</strain>
    </source>
</reference>
<name>A0A977PJF9_9CREN</name>
<evidence type="ECO:0000256" key="4">
    <source>
        <dbReference type="HAMAP-Rule" id="MF_00511"/>
    </source>
</evidence>
<dbReference type="InterPro" id="IPR001210">
    <property type="entry name" value="Ribosomal_eS17"/>
</dbReference>
<dbReference type="NCBIfam" id="NF002242">
    <property type="entry name" value="PRK01151.1"/>
    <property type="match status" value="1"/>
</dbReference>
<dbReference type="Proteomes" id="UP001063698">
    <property type="component" value="Chromosome"/>
</dbReference>
<accession>A0A977PJF9</accession>
<keyword evidence="6" id="KW-1185">Reference proteome</keyword>
<dbReference type="EMBL" id="CP006868">
    <property type="protein sequence ID" value="UXD21616.1"/>
    <property type="molecule type" value="Genomic_DNA"/>
</dbReference>
<organism evidence="5 6">
    <name type="scientific">Ignicoccus pacificus DSM 13166</name>
    <dbReference type="NCBI Taxonomy" id="940294"/>
    <lineage>
        <taxon>Archaea</taxon>
        <taxon>Thermoproteota</taxon>
        <taxon>Thermoprotei</taxon>
        <taxon>Desulfurococcales</taxon>
        <taxon>Desulfurococcaceae</taxon>
        <taxon>Ignicoccus</taxon>
    </lineage>
</organism>
<comment type="similarity">
    <text evidence="1 4">Belongs to the eukaryotic ribosomal protein eS17 family.</text>
</comment>
<keyword evidence="3 4" id="KW-0687">Ribonucleoprotein</keyword>
<dbReference type="AlphaFoldDB" id="A0A977PJF9"/>
<proteinExistence type="inferred from homology"/>
<dbReference type="Pfam" id="PF00833">
    <property type="entry name" value="Ribosomal_S17e"/>
    <property type="match status" value="1"/>
</dbReference>
<dbReference type="InterPro" id="IPR036401">
    <property type="entry name" value="Ribosomal_eS17_sf"/>
</dbReference>
<dbReference type="GO" id="GO:1990904">
    <property type="term" value="C:ribonucleoprotein complex"/>
    <property type="evidence" value="ECO:0007669"/>
    <property type="project" value="UniProtKB-KW"/>
</dbReference>
<dbReference type="GO" id="GO:0005840">
    <property type="term" value="C:ribosome"/>
    <property type="evidence" value="ECO:0007669"/>
    <property type="project" value="UniProtKB-KW"/>
</dbReference>
<dbReference type="InterPro" id="IPR018273">
    <property type="entry name" value="Ribosomal_eS17_CS"/>
</dbReference>
<dbReference type="PANTHER" id="PTHR10732">
    <property type="entry name" value="40S RIBOSOMAL PROTEIN S17"/>
    <property type="match status" value="1"/>
</dbReference>
<dbReference type="HAMAP" id="MF_00511">
    <property type="entry name" value="Ribosomal_eS17"/>
    <property type="match status" value="1"/>
</dbReference>
<dbReference type="GO" id="GO:0005829">
    <property type="term" value="C:cytosol"/>
    <property type="evidence" value="ECO:0007669"/>
    <property type="project" value="UniProtKB-ARBA"/>
</dbReference>
<dbReference type="PANTHER" id="PTHR10732:SF0">
    <property type="entry name" value="40S RIBOSOMAL PROTEIN S17"/>
    <property type="match status" value="1"/>
</dbReference>
<keyword evidence="2 4" id="KW-0689">Ribosomal protein</keyword>
<dbReference type="GO" id="GO:0003735">
    <property type="term" value="F:structural constituent of ribosome"/>
    <property type="evidence" value="ECO:0007669"/>
    <property type="project" value="InterPro"/>
</dbReference>
<evidence type="ECO:0000256" key="1">
    <source>
        <dbReference type="ARBA" id="ARBA00010444"/>
    </source>
</evidence>
<dbReference type="PROSITE" id="PS00712">
    <property type="entry name" value="RIBOSOMAL_S17E"/>
    <property type="match status" value="1"/>
</dbReference>
<evidence type="ECO:0000313" key="5">
    <source>
        <dbReference type="EMBL" id="UXD21616.1"/>
    </source>
</evidence>
<evidence type="ECO:0000313" key="6">
    <source>
        <dbReference type="Proteomes" id="UP001063698"/>
    </source>
</evidence>
<sequence length="72" mass="8608">MGKVRINVVKRTARKLLAMYPDLFTRDFEHNKKVVNELVEVDSKKLRNQIAGYITHLKKVEQRRQSIELEER</sequence>
<dbReference type="Gene3D" id="1.10.60.20">
    <property type="entry name" value="Ribosomal protein S17e-like"/>
    <property type="match status" value="1"/>
</dbReference>
<dbReference type="KEGG" id="ipc:IPA_05920"/>
<dbReference type="GO" id="GO:0006412">
    <property type="term" value="P:translation"/>
    <property type="evidence" value="ECO:0007669"/>
    <property type="project" value="UniProtKB-UniRule"/>
</dbReference>